<accession>A0ABR7RGD9</accession>
<dbReference type="Gene3D" id="3.10.450.50">
    <property type="match status" value="1"/>
</dbReference>
<proteinExistence type="predicted"/>
<dbReference type="EMBL" id="JACTVA010000002">
    <property type="protein sequence ID" value="MBC9205443.1"/>
    <property type="molecule type" value="Genomic_DNA"/>
</dbReference>
<comment type="caution">
    <text evidence="1">The sequence shown here is derived from an EMBL/GenBank/DDBJ whole genome shotgun (WGS) entry which is preliminary data.</text>
</comment>
<evidence type="ECO:0000313" key="2">
    <source>
        <dbReference type="Proteomes" id="UP000626026"/>
    </source>
</evidence>
<evidence type="ECO:0000313" key="1">
    <source>
        <dbReference type="EMBL" id="MBC9205443.1"/>
    </source>
</evidence>
<dbReference type="InterPro" id="IPR032710">
    <property type="entry name" value="NTF2-like_dom_sf"/>
</dbReference>
<organism evidence="1 2">
    <name type="scientific">Teichococcus aerophilus</name>
    <dbReference type="NCBI Taxonomy" id="1224513"/>
    <lineage>
        <taxon>Bacteria</taxon>
        <taxon>Pseudomonadati</taxon>
        <taxon>Pseudomonadota</taxon>
        <taxon>Alphaproteobacteria</taxon>
        <taxon>Acetobacterales</taxon>
        <taxon>Roseomonadaceae</taxon>
        <taxon>Roseomonas</taxon>
    </lineage>
</organism>
<dbReference type="RefSeq" id="WP_187782627.1">
    <property type="nucleotide sequence ID" value="NZ_JACTVA010000002.1"/>
</dbReference>
<protein>
    <submittedName>
        <fullName evidence="1">Nuclear transport factor 2 family protein</fullName>
    </submittedName>
</protein>
<dbReference type="Proteomes" id="UP000626026">
    <property type="component" value="Unassembled WGS sequence"/>
</dbReference>
<reference evidence="1 2" key="1">
    <citation type="journal article" date="2013" name="Int. J. Syst. Evol. Microbiol.">
        <title>Roseomonas aerophila sp. nov., isolated from air.</title>
        <authorList>
            <person name="Kim S.J."/>
            <person name="Weon H.Y."/>
            <person name="Ahn J.H."/>
            <person name="Hong S.B."/>
            <person name="Seok S.J."/>
            <person name="Whang K.S."/>
            <person name="Kwon S.W."/>
        </authorList>
    </citation>
    <scope>NUCLEOTIDE SEQUENCE [LARGE SCALE GENOMIC DNA]</scope>
    <source>
        <strain evidence="1 2">NBRC 108923</strain>
    </source>
</reference>
<dbReference type="SUPFAM" id="SSF54427">
    <property type="entry name" value="NTF2-like"/>
    <property type="match status" value="1"/>
</dbReference>
<name>A0ABR7RGD9_9PROT</name>
<keyword evidence="2" id="KW-1185">Reference proteome</keyword>
<sequence length="155" mass="17370">MTVQATAPVDTQDHALVRDWFKELSDHVQAVDFAAARHLFAEDFIAFGTFSNFVFGRDNAEANQWRKVWPTIDSFLWRLDDVQALVSPDRLFAVGLAVWDSTGYLTDGQAFDRKGRATVSFARTAIGQPWIATHTHMSLFRGTPDVSHGNKPSKS</sequence>
<gene>
    <name evidence="1" type="ORF">IBL26_01240</name>
</gene>